<feature type="compositionally biased region" description="Basic and acidic residues" evidence="1">
    <location>
        <begin position="110"/>
        <end position="119"/>
    </location>
</feature>
<feature type="region of interest" description="Disordered" evidence="1">
    <location>
        <begin position="1"/>
        <end position="124"/>
    </location>
</feature>
<protein>
    <recommendedName>
        <fullName evidence="4">DNA-binding protein</fullName>
    </recommendedName>
</protein>
<feature type="compositionally biased region" description="Basic and acidic residues" evidence="1">
    <location>
        <begin position="11"/>
        <end position="20"/>
    </location>
</feature>
<feature type="compositionally biased region" description="Basic residues" evidence="1">
    <location>
        <begin position="1"/>
        <end position="10"/>
    </location>
</feature>
<proteinExistence type="predicted"/>
<dbReference type="EMBL" id="JACHIA010000011">
    <property type="protein sequence ID" value="MBB6071946.1"/>
    <property type="molecule type" value="Genomic_DNA"/>
</dbReference>
<keyword evidence="3" id="KW-1185">Reference proteome</keyword>
<gene>
    <name evidence="2" type="ORF">HNQ61_003606</name>
</gene>
<comment type="caution">
    <text evidence="2">The sequence shown here is derived from an EMBL/GenBank/DDBJ whole genome shotgun (WGS) entry which is preliminary data.</text>
</comment>
<evidence type="ECO:0000313" key="2">
    <source>
        <dbReference type="EMBL" id="MBB6071946.1"/>
    </source>
</evidence>
<name>A0A841H1Y4_9BACT</name>
<reference evidence="2 3" key="1">
    <citation type="submission" date="2020-08" db="EMBL/GenBank/DDBJ databases">
        <title>Genomic Encyclopedia of Type Strains, Phase IV (KMG-IV): sequencing the most valuable type-strain genomes for metagenomic binning, comparative biology and taxonomic classification.</title>
        <authorList>
            <person name="Goeker M."/>
        </authorList>
    </citation>
    <scope>NUCLEOTIDE SEQUENCE [LARGE SCALE GENOMIC DNA]</scope>
    <source>
        <strain evidence="2 3">DSM 29007</strain>
    </source>
</reference>
<sequence length="315" mass="32858">MPAKPNKGKGVHAEDKKDRAQNPNAPSRSGAASALSQSTRGGKSQTSKSAAASRVSRGTPDGSRASKSVAGSVLLGTARKKARSSDLASGKSVSSSDQIHSNVRQKTPIRRADPGESRHSQATPKTFREGIEQSLEYRVISSIRTSLRQMTSEQLQRAVAAPTPAATVVEVLNAAPEAGLQRETATTRALARGAVAKQTMIGAAGGFLSSSEVARLLGISVSAVNIRRTRNSILALPLSGAEWGFPARQFSAGGLRKGVAEVVRAAGSMSRWVLLSILIDTAPASDSTLLESLERPEVLGDVLSRISSYGQHGAS</sequence>
<dbReference type="AlphaFoldDB" id="A0A841H1Y4"/>
<evidence type="ECO:0000256" key="1">
    <source>
        <dbReference type="SAM" id="MobiDB-lite"/>
    </source>
</evidence>
<organism evidence="2 3">
    <name type="scientific">Longimicrobium terrae</name>
    <dbReference type="NCBI Taxonomy" id="1639882"/>
    <lineage>
        <taxon>Bacteria</taxon>
        <taxon>Pseudomonadati</taxon>
        <taxon>Gemmatimonadota</taxon>
        <taxon>Longimicrobiia</taxon>
        <taxon>Longimicrobiales</taxon>
        <taxon>Longimicrobiaceae</taxon>
        <taxon>Longimicrobium</taxon>
    </lineage>
</organism>
<evidence type="ECO:0008006" key="4">
    <source>
        <dbReference type="Google" id="ProtNLM"/>
    </source>
</evidence>
<feature type="compositionally biased region" description="Polar residues" evidence="1">
    <location>
        <begin position="34"/>
        <end position="50"/>
    </location>
</feature>
<feature type="compositionally biased region" description="Polar residues" evidence="1">
    <location>
        <begin position="91"/>
        <end position="105"/>
    </location>
</feature>
<dbReference type="RefSeq" id="WP_170035392.1">
    <property type="nucleotide sequence ID" value="NZ_JABDTL010000001.1"/>
</dbReference>
<accession>A0A841H1Y4</accession>
<evidence type="ECO:0000313" key="3">
    <source>
        <dbReference type="Proteomes" id="UP000582837"/>
    </source>
</evidence>
<dbReference type="Proteomes" id="UP000582837">
    <property type="component" value="Unassembled WGS sequence"/>
</dbReference>